<dbReference type="EMBL" id="MF768985">
    <property type="protein sequence ID" value="ATU84020.1"/>
    <property type="molecule type" value="Genomic_DNA"/>
</dbReference>
<reference evidence="2" key="3">
    <citation type="journal article" date="2018" name="Aquaculture">
        <title>Complete genome sequence of a white spot syndrome virus associated with a disease incursion in Australia.</title>
        <authorList>
            <person name="Oakey J."/>
            <person name="Smith C.S."/>
        </authorList>
    </citation>
    <scope>NUCLEOTIDE SEQUENCE [LARGE SCALE GENOMIC DNA]</scope>
    <source>
        <strain evidence="2">WSSV-AU</strain>
    </source>
</reference>
<reference evidence="3" key="2">
    <citation type="submission" date="2012-08" db="EMBL/GenBank/DDBJ databases">
        <authorList>
            <person name="Choi T.-J."/>
        </authorList>
    </citation>
    <scope>NUCLEOTIDE SEQUENCE [LARGE SCALE GENOMIC DNA]</scope>
    <source>
        <strain evidence="3">K-LV1</strain>
    </source>
</reference>
<dbReference type="EMBL" id="JX515788">
    <property type="protein sequence ID" value="AFX59674.1"/>
    <property type="molecule type" value="Genomic_DNA"/>
</dbReference>
<proteinExistence type="predicted"/>
<reference evidence="1" key="1">
    <citation type="submission" date="2012-08" db="EMBL/GenBank/DDBJ databases">
        <title>Cassytha pubescens and C. glabella (Lauraceae) are not disjunctly distributed between Australia and the Ryukyu Archipelago of Japan - evidence from morphological and molecular data.</title>
        <authorList>
            <person name="Kokubugata G."/>
            <person name="Nakamura K."/>
            <person name="Forster P.I."/>
            <person name="Wilson G.W."/>
            <person name="Holland A.E."/>
            <person name="Hirayama Y."/>
            <person name="Yokota M."/>
        </authorList>
    </citation>
    <scope>NUCLEOTIDE SEQUENCE</scope>
    <source>
        <strain evidence="1">K-LV1</strain>
    </source>
</reference>
<organism evidence="1 3">
    <name type="scientific">White spot syndrome virus</name>
    <dbReference type="NCBI Taxonomy" id="342409"/>
    <lineage>
        <taxon>Viruses</taxon>
        <taxon>Viruses incertae sedis</taxon>
        <taxon>Naldaviricetes</taxon>
        <taxon>Nimaviridae</taxon>
        <taxon>Whispovirus</taxon>
    </lineage>
</organism>
<dbReference type="Proteomes" id="UP000267516">
    <property type="component" value="Segment"/>
</dbReference>
<sequence>MYSFICIPKNILQFCGFFSTIYKIFNCSLDECCCNRFQKRSIFSLSLTSERDNISSNTTISISSSNHIC</sequence>
<evidence type="ECO:0000313" key="3">
    <source>
        <dbReference type="Proteomes" id="UP000277283"/>
    </source>
</evidence>
<gene>
    <name evidence="1" type="ORF">wssv_02970</name>
</gene>
<dbReference type="Proteomes" id="UP000277283">
    <property type="component" value="Segment"/>
</dbReference>
<evidence type="ECO:0000313" key="1">
    <source>
        <dbReference type="EMBL" id="AFX59674.1"/>
    </source>
</evidence>
<protein>
    <submittedName>
        <fullName evidence="2">ORF1001</fullName>
    </submittedName>
    <submittedName>
        <fullName evidence="1">Wsv297</fullName>
    </submittedName>
</protein>
<evidence type="ECO:0000313" key="2">
    <source>
        <dbReference type="EMBL" id="ATU84020.1"/>
    </source>
</evidence>
<name>K7WX75_9VIRU</name>
<accession>K7WX75</accession>